<feature type="transmembrane region" description="Helical" evidence="1">
    <location>
        <begin position="98"/>
        <end position="119"/>
    </location>
</feature>
<dbReference type="AlphaFoldDB" id="A0A7S1W664"/>
<dbReference type="EMBL" id="HBGE01052537">
    <property type="protein sequence ID" value="CAD9150818.1"/>
    <property type="molecule type" value="Transcribed_RNA"/>
</dbReference>
<reference evidence="2" key="1">
    <citation type="submission" date="2021-01" db="EMBL/GenBank/DDBJ databases">
        <authorList>
            <person name="Corre E."/>
            <person name="Pelletier E."/>
            <person name="Niang G."/>
            <person name="Scheremetjew M."/>
            <person name="Finn R."/>
            <person name="Kale V."/>
            <person name="Holt S."/>
            <person name="Cochrane G."/>
            <person name="Meng A."/>
            <person name="Brown T."/>
            <person name="Cohen L."/>
        </authorList>
    </citation>
    <scope>NUCLEOTIDE SEQUENCE</scope>
    <source>
        <strain evidence="2">OF101</strain>
    </source>
</reference>
<protein>
    <submittedName>
        <fullName evidence="2">Uncharacterized protein</fullName>
    </submittedName>
</protein>
<accession>A0A7S1W664</accession>
<evidence type="ECO:0000313" key="2">
    <source>
        <dbReference type="EMBL" id="CAD9150818.1"/>
    </source>
</evidence>
<name>A0A7S1W664_ALECA</name>
<keyword evidence="1" id="KW-0812">Transmembrane</keyword>
<gene>
    <name evidence="2" type="ORF">ACAT0790_LOCUS31703</name>
</gene>
<evidence type="ECO:0000256" key="1">
    <source>
        <dbReference type="SAM" id="Phobius"/>
    </source>
</evidence>
<keyword evidence="1" id="KW-1133">Transmembrane helix</keyword>
<feature type="transmembrane region" description="Helical" evidence="1">
    <location>
        <begin position="15"/>
        <end position="36"/>
    </location>
</feature>
<sequence length="147" mass="16818">MQLAWTQIDKKLDQTFYAVELAVTAVMVTNIFQYAWWRCRERQGELTHWQRWDAAYYLAASIPLNVAFPFAVVLIYIGEVNYPASKMWHSGSWFPNTVHGGLLYAGKWFGVGLLTVGVFKATRLHARILEKWRALRGKGAVSHSSDP</sequence>
<keyword evidence="1" id="KW-0472">Membrane</keyword>
<proteinExistence type="predicted"/>
<feature type="transmembrane region" description="Helical" evidence="1">
    <location>
        <begin position="56"/>
        <end position="78"/>
    </location>
</feature>
<organism evidence="2">
    <name type="scientific">Alexandrium catenella</name>
    <name type="common">Red tide dinoflagellate</name>
    <name type="synonym">Gonyaulax catenella</name>
    <dbReference type="NCBI Taxonomy" id="2925"/>
    <lineage>
        <taxon>Eukaryota</taxon>
        <taxon>Sar</taxon>
        <taxon>Alveolata</taxon>
        <taxon>Dinophyceae</taxon>
        <taxon>Gonyaulacales</taxon>
        <taxon>Pyrocystaceae</taxon>
        <taxon>Alexandrium</taxon>
    </lineage>
</organism>